<dbReference type="RefSeq" id="WP_170216410.1">
    <property type="nucleotide sequence ID" value="NZ_AP019700.1"/>
</dbReference>
<accession>A0A3N1M892</accession>
<reference evidence="2 3" key="1">
    <citation type="submission" date="2018-11" db="EMBL/GenBank/DDBJ databases">
        <title>Genomic Encyclopedia of Type Strains, Phase IV (KMG-IV): sequencing the most valuable type-strain genomes for metagenomic binning, comparative biology and taxonomic classification.</title>
        <authorList>
            <person name="Goeker M."/>
        </authorList>
    </citation>
    <scope>NUCLEOTIDE SEQUENCE [LARGE SCALE GENOMIC DNA]</scope>
    <source>
        <strain evidence="2 3">DSM 5900</strain>
    </source>
</reference>
<feature type="domain" description="Glycosyltransferase 61 catalytic" evidence="1">
    <location>
        <begin position="135"/>
        <end position="312"/>
    </location>
</feature>
<dbReference type="EMBL" id="RJKX01000013">
    <property type="protein sequence ID" value="ROP99932.1"/>
    <property type="molecule type" value="Genomic_DNA"/>
</dbReference>
<dbReference type="InterPro" id="IPR049625">
    <property type="entry name" value="Glyco_transf_61_cat"/>
</dbReference>
<sequence length="372" mass="39900">MAVDDHTGAIDLAEPAELGERHRWLPFLPAATASAAPPLLLDDADLLPDNAAALHGAAPEAVPALGCHVLKDVLVGGAGHMAMDGRIVVGRSITGHWRNQLLRGEMFDSPLSTKLPERRLAGAAILIGGPGFTSYGHLLLDILPRLWILRGAIRTIPADVPILLPSFVRGFARQMLRTLGIHQDRVHRYSVATETLRVETLLVPTLAHGDFWFHPAAAGFYASLADRIGDREPVPRRVFISRAGVDSGRGRLLADDSDLIAALEPLGFVAIRPETLPWPRQVAIFAGAEVIAGVHGSALKSTVFSRRGTGIVNIDLLNDTQSRIAGLRGHRLAYLRSEPADDGDLRRVDPRKLVRCAEAAIAATAAQPPGGR</sequence>
<gene>
    <name evidence="2" type="ORF">EDC65_1727</name>
</gene>
<evidence type="ECO:0000313" key="2">
    <source>
        <dbReference type="EMBL" id="ROP99932.1"/>
    </source>
</evidence>
<protein>
    <submittedName>
        <fullName evidence="2">Capsular polysaccharide biosynthesis protein</fullName>
    </submittedName>
</protein>
<keyword evidence="3" id="KW-1185">Reference proteome</keyword>
<organism evidence="2 3">
    <name type="scientific">Stella humosa</name>
    <dbReference type="NCBI Taxonomy" id="94"/>
    <lineage>
        <taxon>Bacteria</taxon>
        <taxon>Pseudomonadati</taxon>
        <taxon>Pseudomonadota</taxon>
        <taxon>Alphaproteobacteria</taxon>
        <taxon>Rhodospirillales</taxon>
        <taxon>Stellaceae</taxon>
        <taxon>Stella</taxon>
    </lineage>
</organism>
<proteinExistence type="predicted"/>
<dbReference type="GO" id="GO:0016757">
    <property type="term" value="F:glycosyltransferase activity"/>
    <property type="evidence" value="ECO:0007669"/>
    <property type="project" value="InterPro"/>
</dbReference>
<dbReference type="Proteomes" id="UP000278222">
    <property type="component" value="Unassembled WGS sequence"/>
</dbReference>
<dbReference type="Pfam" id="PF04577">
    <property type="entry name" value="Glyco_transf_61"/>
    <property type="match status" value="1"/>
</dbReference>
<evidence type="ECO:0000259" key="1">
    <source>
        <dbReference type="Pfam" id="PF04577"/>
    </source>
</evidence>
<name>A0A3N1M892_9PROT</name>
<comment type="caution">
    <text evidence="2">The sequence shown here is derived from an EMBL/GenBank/DDBJ whole genome shotgun (WGS) entry which is preliminary data.</text>
</comment>
<evidence type="ECO:0000313" key="3">
    <source>
        <dbReference type="Proteomes" id="UP000278222"/>
    </source>
</evidence>
<dbReference type="AlphaFoldDB" id="A0A3N1M892"/>